<dbReference type="PROSITE" id="PS50878">
    <property type="entry name" value="RT_POL"/>
    <property type="match status" value="1"/>
</dbReference>
<sequence length="145" mass="16261">MSFGLRNAGQTFQRFIDEILRGLDFAFPYIDDILVFSRDAEEHAKHLRIILQRLVDYGVVFNVDKCVLGTCEVIFLGYKITKDGICPPEEKIAALRELSLPKTAQGLRRFLGMGCTRTPPALMSALPYSKGLIKAGSRWHSLAKS</sequence>
<dbReference type="Proteomes" id="UP000837857">
    <property type="component" value="Chromosome 11"/>
</dbReference>
<name>A0ABN8HS91_9NEOP</name>
<reference evidence="2" key="1">
    <citation type="submission" date="2022-03" db="EMBL/GenBank/DDBJ databases">
        <authorList>
            <person name="Martin H S."/>
        </authorList>
    </citation>
    <scope>NUCLEOTIDE SEQUENCE</scope>
</reference>
<keyword evidence="3" id="KW-1185">Reference proteome</keyword>
<feature type="non-terminal residue" evidence="2">
    <location>
        <position position="1"/>
    </location>
</feature>
<dbReference type="SUPFAM" id="SSF56672">
    <property type="entry name" value="DNA/RNA polymerases"/>
    <property type="match status" value="1"/>
</dbReference>
<evidence type="ECO:0000313" key="2">
    <source>
        <dbReference type="EMBL" id="CAH2039232.1"/>
    </source>
</evidence>
<evidence type="ECO:0000259" key="1">
    <source>
        <dbReference type="PROSITE" id="PS50878"/>
    </source>
</evidence>
<gene>
    <name evidence="2" type="ORF">IPOD504_LOCUS1568</name>
</gene>
<dbReference type="PANTHER" id="PTHR33064">
    <property type="entry name" value="POL PROTEIN"/>
    <property type="match status" value="1"/>
</dbReference>
<proteinExistence type="predicted"/>
<dbReference type="Gene3D" id="3.30.70.270">
    <property type="match status" value="1"/>
</dbReference>
<dbReference type="EMBL" id="OW152823">
    <property type="protein sequence ID" value="CAH2039232.1"/>
    <property type="molecule type" value="Genomic_DNA"/>
</dbReference>
<feature type="domain" description="Reverse transcriptase" evidence="1">
    <location>
        <begin position="1"/>
        <end position="80"/>
    </location>
</feature>
<organism evidence="2 3">
    <name type="scientific">Iphiclides podalirius</name>
    <name type="common">scarce swallowtail</name>
    <dbReference type="NCBI Taxonomy" id="110791"/>
    <lineage>
        <taxon>Eukaryota</taxon>
        <taxon>Metazoa</taxon>
        <taxon>Ecdysozoa</taxon>
        <taxon>Arthropoda</taxon>
        <taxon>Hexapoda</taxon>
        <taxon>Insecta</taxon>
        <taxon>Pterygota</taxon>
        <taxon>Neoptera</taxon>
        <taxon>Endopterygota</taxon>
        <taxon>Lepidoptera</taxon>
        <taxon>Glossata</taxon>
        <taxon>Ditrysia</taxon>
        <taxon>Papilionoidea</taxon>
        <taxon>Papilionidae</taxon>
        <taxon>Papilioninae</taxon>
        <taxon>Iphiclides</taxon>
    </lineage>
</organism>
<dbReference type="InterPro" id="IPR043128">
    <property type="entry name" value="Rev_trsase/Diguanyl_cyclase"/>
</dbReference>
<dbReference type="InterPro" id="IPR051320">
    <property type="entry name" value="Viral_Replic_Matur_Polypro"/>
</dbReference>
<dbReference type="PANTHER" id="PTHR33064:SF37">
    <property type="entry name" value="RIBONUCLEASE H"/>
    <property type="match status" value="1"/>
</dbReference>
<dbReference type="InterPro" id="IPR043502">
    <property type="entry name" value="DNA/RNA_pol_sf"/>
</dbReference>
<dbReference type="InterPro" id="IPR000477">
    <property type="entry name" value="RT_dom"/>
</dbReference>
<dbReference type="Pfam" id="PF00078">
    <property type="entry name" value="RVT_1"/>
    <property type="match status" value="1"/>
</dbReference>
<protein>
    <recommendedName>
        <fullName evidence="1">Reverse transcriptase domain-containing protein</fullName>
    </recommendedName>
</protein>
<dbReference type="CDD" id="cd01647">
    <property type="entry name" value="RT_LTR"/>
    <property type="match status" value="1"/>
</dbReference>
<accession>A0ABN8HS91</accession>
<evidence type="ECO:0000313" key="3">
    <source>
        <dbReference type="Proteomes" id="UP000837857"/>
    </source>
</evidence>